<keyword evidence="5 7" id="KW-1133">Transmembrane helix</keyword>
<comment type="catalytic activity">
    <reaction evidence="7">
        <text>L-cysteinyl-[prolipoprotein] + a 1,2-diacyl-sn-glycero-3-phospho-(1'-sn-glycerol) = an S-1,2-diacyl-sn-glyceryl-L-cysteinyl-[prolipoprotein] + sn-glycerol 1-phosphate + H(+)</text>
        <dbReference type="Rhea" id="RHEA:56712"/>
        <dbReference type="Rhea" id="RHEA-COMP:14679"/>
        <dbReference type="Rhea" id="RHEA-COMP:14680"/>
        <dbReference type="ChEBI" id="CHEBI:15378"/>
        <dbReference type="ChEBI" id="CHEBI:29950"/>
        <dbReference type="ChEBI" id="CHEBI:57685"/>
        <dbReference type="ChEBI" id="CHEBI:64716"/>
        <dbReference type="ChEBI" id="CHEBI:140658"/>
        <dbReference type="EC" id="2.5.1.145"/>
    </reaction>
</comment>
<name>A0A1I4KGL3_9HYPH</name>
<feature type="transmembrane region" description="Helical" evidence="7">
    <location>
        <begin position="120"/>
        <end position="137"/>
    </location>
</feature>
<keyword evidence="8" id="KW-0449">Lipoprotein</keyword>
<evidence type="ECO:0000256" key="7">
    <source>
        <dbReference type="HAMAP-Rule" id="MF_01147"/>
    </source>
</evidence>
<dbReference type="PROSITE" id="PS01311">
    <property type="entry name" value="LGT"/>
    <property type="match status" value="1"/>
</dbReference>
<dbReference type="GO" id="GO:0042158">
    <property type="term" value="P:lipoprotein biosynthetic process"/>
    <property type="evidence" value="ECO:0007669"/>
    <property type="project" value="UniProtKB-UniRule"/>
</dbReference>
<reference evidence="9" key="1">
    <citation type="submission" date="2016-10" db="EMBL/GenBank/DDBJ databases">
        <authorList>
            <person name="Varghese N."/>
            <person name="Submissions S."/>
        </authorList>
    </citation>
    <scope>NUCLEOTIDE SEQUENCE [LARGE SCALE GENOMIC DNA]</scope>
    <source>
        <strain evidence="9">CGMCC 1.6474</strain>
    </source>
</reference>
<proteinExistence type="inferred from homology"/>
<protein>
    <recommendedName>
        <fullName evidence="7">Phosphatidylglycerol--prolipoprotein diacylglyceryl transferase</fullName>
        <ecNumber evidence="7">2.5.1.145</ecNumber>
    </recommendedName>
</protein>
<feature type="transmembrane region" description="Helical" evidence="7">
    <location>
        <begin position="267"/>
        <end position="290"/>
    </location>
</feature>
<evidence type="ECO:0000256" key="3">
    <source>
        <dbReference type="ARBA" id="ARBA00022679"/>
    </source>
</evidence>
<evidence type="ECO:0000256" key="5">
    <source>
        <dbReference type="ARBA" id="ARBA00022989"/>
    </source>
</evidence>
<feature type="transmembrane region" description="Helical" evidence="7">
    <location>
        <begin position="226"/>
        <end position="247"/>
    </location>
</feature>
<dbReference type="UniPathway" id="UPA00664"/>
<dbReference type="EMBL" id="FOSV01000024">
    <property type="protein sequence ID" value="SFL77779.1"/>
    <property type="molecule type" value="Genomic_DNA"/>
</dbReference>
<feature type="binding site" evidence="7">
    <location>
        <position position="163"/>
    </location>
    <ligand>
        <name>a 1,2-diacyl-sn-glycero-3-phospho-(1'-sn-glycerol)</name>
        <dbReference type="ChEBI" id="CHEBI:64716"/>
    </ligand>
</feature>
<accession>A0A1I4KGL3</accession>
<feature type="transmembrane region" description="Helical" evidence="7">
    <location>
        <begin position="199"/>
        <end position="217"/>
    </location>
</feature>
<dbReference type="HAMAP" id="MF_01147">
    <property type="entry name" value="Lgt"/>
    <property type="match status" value="1"/>
</dbReference>
<comment type="pathway">
    <text evidence="7">Protein modification; lipoprotein biosynthesis (diacylglyceryl transfer).</text>
</comment>
<keyword evidence="2 7" id="KW-1003">Cell membrane</keyword>
<dbReference type="AlphaFoldDB" id="A0A1I4KGL3"/>
<evidence type="ECO:0000313" key="9">
    <source>
        <dbReference type="Proteomes" id="UP000198804"/>
    </source>
</evidence>
<dbReference type="GO" id="GO:0008961">
    <property type="term" value="F:phosphatidylglycerol-prolipoprotein diacylglyceryl transferase activity"/>
    <property type="evidence" value="ECO:0007669"/>
    <property type="project" value="UniProtKB-UniRule"/>
</dbReference>
<evidence type="ECO:0000313" key="8">
    <source>
        <dbReference type="EMBL" id="SFL77779.1"/>
    </source>
</evidence>
<dbReference type="GO" id="GO:0005886">
    <property type="term" value="C:plasma membrane"/>
    <property type="evidence" value="ECO:0007669"/>
    <property type="project" value="UniProtKB-SubCell"/>
</dbReference>
<dbReference type="PANTHER" id="PTHR30589">
    <property type="entry name" value="PROLIPOPROTEIN DIACYLGLYCERYL TRANSFERASE"/>
    <property type="match status" value="1"/>
</dbReference>
<keyword evidence="6 7" id="KW-0472">Membrane</keyword>
<comment type="function">
    <text evidence="7">Catalyzes the transfer of the diacylglyceryl group from phosphatidylglycerol to the sulfhydryl group of the N-terminal cysteine of a prolipoprotein, the first step in the formation of mature lipoproteins.</text>
</comment>
<keyword evidence="3 7" id="KW-0808">Transferase</keyword>
<dbReference type="Proteomes" id="UP000198804">
    <property type="component" value="Unassembled WGS sequence"/>
</dbReference>
<feature type="transmembrane region" description="Helical" evidence="7">
    <location>
        <begin position="80"/>
        <end position="100"/>
    </location>
</feature>
<dbReference type="EC" id="2.5.1.145" evidence="7"/>
<dbReference type="NCBIfam" id="TIGR00544">
    <property type="entry name" value="lgt"/>
    <property type="match status" value="1"/>
</dbReference>
<dbReference type="STRING" id="414703.SAMN04488125_12440"/>
<dbReference type="PANTHER" id="PTHR30589:SF0">
    <property type="entry name" value="PHOSPHATIDYLGLYCEROL--PROLIPOPROTEIN DIACYLGLYCERYL TRANSFERASE"/>
    <property type="match status" value="1"/>
</dbReference>
<evidence type="ECO:0000256" key="2">
    <source>
        <dbReference type="ARBA" id="ARBA00022475"/>
    </source>
</evidence>
<evidence type="ECO:0000256" key="1">
    <source>
        <dbReference type="ARBA" id="ARBA00007150"/>
    </source>
</evidence>
<dbReference type="Pfam" id="PF01790">
    <property type="entry name" value="LGT"/>
    <property type="match status" value="1"/>
</dbReference>
<gene>
    <name evidence="7" type="primary">lgt</name>
    <name evidence="8" type="ORF">SAMN04488125_12440</name>
</gene>
<keyword evidence="4 7" id="KW-0812">Transmembrane</keyword>
<evidence type="ECO:0000256" key="6">
    <source>
        <dbReference type="ARBA" id="ARBA00023136"/>
    </source>
</evidence>
<dbReference type="InterPro" id="IPR001640">
    <property type="entry name" value="Lgt"/>
</dbReference>
<comment type="similarity">
    <text evidence="1 7">Belongs to the Lgt family.</text>
</comment>
<sequence length="310" mass="33523">MRRDLFGKTAQGLPMPPLLALPFPAIDPVAVSLGPIEIKWYALSYIAGLIGGWFYARRLVLADSLWGGVKRPSLTDIDDLVVWVALGVVLGGRIGYVLFYNLPLYLDRPLEILAIRNGGMSFHGGFLGAVLAMLLFARARGLGGLTLLDISAVVVPIGLFFGRIANFVNGELWGRPAPDFPYAVIFPTGGEVPRYPSQLFEAATEGLLLFVVMALAVRRFGFRKPGLLGGIFVLGYAVTRTFCEFFREPDRQLGFLFGQDVNALGGGITMGMLLCVPMAIVGIVAIVLAVRGVTRPRREGPEIQAEAGQI</sequence>
<evidence type="ECO:0000256" key="4">
    <source>
        <dbReference type="ARBA" id="ARBA00022692"/>
    </source>
</evidence>
<feature type="transmembrane region" description="Helical" evidence="7">
    <location>
        <begin position="144"/>
        <end position="165"/>
    </location>
</feature>
<comment type="subcellular location">
    <subcellularLocation>
        <location evidence="7">Cell membrane</location>
        <topology evidence="7">Multi-pass membrane protein</topology>
    </subcellularLocation>
</comment>
<keyword evidence="9" id="KW-1185">Reference proteome</keyword>
<organism evidence="8 9">
    <name type="scientific">Methylorubrum salsuginis</name>
    <dbReference type="NCBI Taxonomy" id="414703"/>
    <lineage>
        <taxon>Bacteria</taxon>
        <taxon>Pseudomonadati</taxon>
        <taxon>Pseudomonadota</taxon>
        <taxon>Alphaproteobacteria</taxon>
        <taxon>Hyphomicrobiales</taxon>
        <taxon>Methylobacteriaceae</taxon>
        <taxon>Methylorubrum</taxon>
    </lineage>
</organism>